<feature type="region of interest" description="Disordered" evidence="1">
    <location>
        <begin position="51"/>
        <end position="74"/>
    </location>
</feature>
<proteinExistence type="predicted"/>
<name>A0A511D4D7_9PSEU</name>
<evidence type="ECO:0000256" key="1">
    <source>
        <dbReference type="SAM" id="MobiDB-lite"/>
    </source>
</evidence>
<evidence type="ECO:0000313" key="2">
    <source>
        <dbReference type="EMBL" id="GEL19660.1"/>
    </source>
</evidence>
<reference evidence="2 3" key="1">
    <citation type="submission" date="2019-07" db="EMBL/GenBank/DDBJ databases">
        <title>Whole genome shotgun sequence of Pseudonocardia asaccharolytica NBRC 16224.</title>
        <authorList>
            <person name="Hosoyama A."/>
            <person name="Uohara A."/>
            <person name="Ohji S."/>
            <person name="Ichikawa N."/>
        </authorList>
    </citation>
    <scope>NUCLEOTIDE SEQUENCE [LARGE SCALE GENOMIC DNA]</scope>
    <source>
        <strain evidence="2 3">NBRC 16224</strain>
    </source>
</reference>
<comment type="caution">
    <text evidence="2">The sequence shown here is derived from an EMBL/GenBank/DDBJ whole genome shotgun (WGS) entry which is preliminary data.</text>
</comment>
<sequence length="84" mass="9128">MTSQGRGLSNAAARRRAAFLVGGEESPILGRHASRSEIVAETPIFHALTAGGWRSRQHEPSRVPAPPEPAPGRWTRWSSFAAIR</sequence>
<accession>A0A511D4D7</accession>
<dbReference type="EMBL" id="BJVI01000042">
    <property type="protein sequence ID" value="GEL19660.1"/>
    <property type="molecule type" value="Genomic_DNA"/>
</dbReference>
<keyword evidence="3" id="KW-1185">Reference proteome</keyword>
<dbReference type="AlphaFoldDB" id="A0A511D4D7"/>
<protein>
    <submittedName>
        <fullName evidence="2">Uncharacterized protein</fullName>
    </submittedName>
</protein>
<dbReference type="Proteomes" id="UP000321328">
    <property type="component" value="Unassembled WGS sequence"/>
</dbReference>
<dbReference type="RefSeq" id="WP_147201194.1">
    <property type="nucleotide sequence ID" value="NZ_BJVI01000042.1"/>
</dbReference>
<evidence type="ECO:0000313" key="3">
    <source>
        <dbReference type="Proteomes" id="UP000321328"/>
    </source>
</evidence>
<gene>
    <name evidence="2" type="ORF">PA7_34970</name>
</gene>
<dbReference type="OrthoDB" id="3576359at2"/>
<organism evidence="2 3">
    <name type="scientific">Pseudonocardia asaccharolytica DSM 44247 = NBRC 16224</name>
    <dbReference type="NCBI Taxonomy" id="1123024"/>
    <lineage>
        <taxon>Bacteria</taxon>
        <taxon>Bacillati</taxon>
        <taxon>Actinomycetota</taxon>
        <taxon>Actinomycetes</taxon>
        <taxon>Pseudonocardiales</taxon>
        <taxon>Pseudonocardiaceae</taxon>
        <taxon>Pseudonocardia</taxon>
    </lineage>
</organism>